<organism evidence="1">
    <name type="scientific">Arundo donax</name>
    <name type="common">Giant reed</name>
    <name type="synonym">Donax arundinaceus</name>
    <dbReference type="NCBI Taxonomy" id="35708"/>
    <lineage>
        <taxon>Eukaryota</taxon>
        <taxon>Viridiplantae</taxon>
        <taxon>Streptophyta</taxon>
        <taxon>Embryophyta</taxon>
        <taxon>Tracheophyta</taxon>
        <taxon>Spermatophyta</taxon>
        <taxon>Magnoliopsida</taxon>
        <taxon>Liliopsida</taxon>
        <taxon>Poales</taxon>
        <taxon>Poaceae</taxon>
        <taxon>PACMAD clade</taxon>
        <taxon>Arundinoideae</taxon>
        <taxon>Arundineae</taxon>
        <taxon>Arundo</taxon>
    </lineage>
</organism>
<evidence type="ECO:0000313" key="1">
    <source>
        <dbReference type="EMBL" id="JAE08249.1"/>
    </source>
</evidence>
<sequence>MHTILYQKFKNCYCHGDRLQSPK</sequence>
<protein>
    <submittedName>
        <fullName evidence="1">Uncharacterized protein</fullName>
    </submittedName>
</protein>
<reference evidence="1" key="2">
    <citation type="journal article" date="2015" name="Data Brief">
        <title>Shoot transcriptome of the giant reed, Arundo donax.</title>
        <authorList>
            <person name="Barrero R.A."/>
            <person name="Guerrero F.D."/>
            <person name="Moolhuijzen P."/>
            <person name="Goolsby J.A."/>
            <person name="Tidwell J."/>
            <person name="Bellgard S.E."/>
            <person name="Bellgard M.I."/>
        </authorList>
    </citation>
    <scope>NUCLEOTIDE SEQUENCE</scope>
    <source>
        <tissue evidence="1">Shoot tissue taken approximately 20 cm above the soil surface</tissue>
    </source>
</reference>
<dbReference type="AlphaFoldDB" id="A0A0A9FAL1"/>
<proteinExistence type="predicted"/>
<reference evidence="1" key="1">
    <citation type="submission" date="2014-09" db="EMBL/GenBank/DDBJ databases">
        <authorList>
            <person name="Magalhaes I.L.F."/>
            <person name="Oliveira U."/>
            <person name="Santos F.R."/>
            <person name="Vidigal T.H.D.A."/>
            <person name="Brescovit A.D."/>
            <person name="Santos A.J."/>
        </authorList>
    </citation>
    <scope>NUCLEOTIDE SEQUENCE</scope>
    <source>
        <tissue evidence="1">Shoot tissue taken approximately 20 cm above the soil surface</tissue>
    </source>
</reference>
<dbReference type="EMBL" id="GBRH01189647">
    <property type="protein sequence ID" value="JAE08249.1"/>
    <property type="molecule type" value="Transcribed_RNA"/>
</dbReference>
<accession>A0A0A9FAL1</accession>
<name>A0A0A9FAL1_ARUDO</name>